<keyword evidence="4" id="KW-1185">Reference proteome</keyword>
<keyword evidence="1" id="KW-0732">Signal</keyword>
<dbReference type="InterPro" id="IPR025521">
    <property type="entry name" value="Neprosin_propep"/>
</dbReference>
<proteinExistence type="predicted"/>
<sequence>MLFLAMVLTVLSNGVYGKVESKQISLEVDRRLKLLNKPAVKSIMSEDGDIIDCVDIYKQPAFDHPALRNHTIQMRPSFDPETETTTKQQESSLTVVSQLWQRSGSCPEGTIPIRRIRKHDLLRTTSLENYGRKSPQIDRALNKTDYHDDHFAKLNNTGTYFPQFNRSKAVVFTQGYNYIGAKGDINVWNPNVESWDEYSTAQIWLKNGPSDDFESVESGWVTDSSQKTGCFDLICSGFVQTGHEISLGASIEPVSYELGPQYQITVYIFKDPVTSNWWLQYGNKINIGYWPSSLFSLLSHSSTFVEWGGEVYSSKVGMIAPHTGTAMGSGDFAEGLFGFSSFITKIRIRDYSLSLKYPEWVYTYGDEYNCYNVYNYRQGYPSEPEFYFGGPGRNPRCP</sequence>
<evidence type="ECO:0000313" key="4">
    <source>
        <dbReference type="Proteomes" id="UP000655225"/>
    </source>
</evidence>
<organism evidence="3 4">
    <name type="scientific">Tetracentron sinense</name>
    <name type="common">Spur-leaf</name>
    <dbReference type="NCBI Taxonomy" id="13715"/>
    <lineage>
        <taxon>Eukaryota</taxon>
        <taxon>Viridiplantae</taxon>
        <taxon>Streptophyta</taxon>
        <taxon>Embryophyta</taxon>
        <taxon>Tracheophyta</taxon>
        <taxon>Spermatophyta</taxon>
        <taxon>Magnoliopsida</taxon>
        <taxon>Trochodendrales</taxon>
        <taxon>Trochodendraceae</taxon>
        <taxon>Tetracentron</taxon>
    </lineage>
</organism>
<dbReference type="Proteomes" id="UP000655225">
    <property type="component" value="Unassembled WGS sequence"/>
</dbReference>
<feature type="domain" description="Neprosin PEP catalytic" evidence="2">
    <location>
        <begin position="160"/>
        <end position="398"/>
    </location>
</feature>
<dbReference type="InterPro" id="IPR004314">
    <property type="entry name" value="Neprosin"/>
</dbReference>
<reference evidence="3 4" key="1">
    <citation type="submission" date="2020-04" db="EMBL/GenBank/DDBJ databases">
        <title>Plant Genome Project.</title>
        <authorList>
            <person name="Zhang R.-G."/>
        </authorList>
    </citation>
    <scope>NUCLEOTIDE SEQUENCE [LARGE SCALE GENOMIC DNA]</scope>
    <source>
        <strain evidence="3">YNK0</strain>
        <tissue evidence="3">Leaf</tissue>
    </source>
</reference>
<dbReference type="AlphaFoldDB" id="A0A834YQA0"/>
<feature type="chain" id="PRO_5032465249" description="Neprosin PEP catalytic domain-containing protein" evidence="1">
    <location>
        <begin position="18"/>
        <end position="398"/>
    </location>
</feature>
<evidence type="ECO:0000256" key="1">
    <source>
        <dbReference type="SAM" id="SignalP"/>
    </source>
</evidence>
<protein>
    <recommendedName>
        <fullName evidence="2">Neprosin PEP catalytic domain-containing protein</fullName>
    </recommendedName>
</protein>
<dbReference type="Pfam" id="PF14365">
    <property type="entry name" value="Neprosin_AP"/>
    <property type="match status" value="1"/>
</dbReference>
<gene>
    <name evidence="3" type="ORF">HHK36_021723</name>
</gene>
<dbReference type="Pfam" id="PF03080">
    <property type="entry name" value="Neprosin"/>
    <property type="match status" value="1"/>
</dbReference>
<feature type="signal peptide" evidence="1">
    <location>
        <begin position="1"/>
        <end position="17"/>
    </location>
</feature>
<dbReference type="PANTHER" id="PTHR31589">
    <property type="entry name" value="PROTEIN, PUTATIVE (DUF239)-RELATED-RELATED"/>
    <property type="match status" value="1"/>
</dbReference>
<dbReference type="OrthoDB" id="1858978at2759"/>
<evidence type="ECO:0000313" key="3">
    <source>
        <dbReference type="EMBL" id="KAF8393479.1"/>
    </source>
</evidence>
<accession>A0A834YQA0</accession>
<comment type="caution">
    <text evidence="3">The sequence shown here is derived from an EMBL/GenBank/DDBJ whole genome shotgun (WGS) entry which is preliminary data.</text>
</comment>
<dbReference type="PROSITE" id="PS52045">
    <property type="entry name" value="NEPROSIN_PEP_CD"/>
    <property type="match status" value="1"/>
</dbReference>
<dbReference type="EMBL" id="JABCRI010000015">
    <property type="protein sequence ID" value="KAF8393479.1"/>
    <property type="molecule type" value="Genomic_DNA"/>
</dbReference>
<dbReference type="InterPro" id="IPR053168">
    <property type="entry name" value="Glutamic_endopeptidase"/>
</dbReference>
<dbReference type="PANTHER" id="PTHR31589:SF111">
    <property type="entry name" value="NEPROSIN DOMAIN-CONTAINING PROTEIN"/>
    <property type="match status" value="1"/>
</dbReference>
<evidence type="ECO:0000259" key="2">
    <source>
        <dbReference type="PROSITE" id="PS52045"/>
    </source>
</evidence>
<dbReference type="OMA" id="WLTCGGN"/>
<name>A0A834YQA0_TETSI</name>